<evidence type="ECO:0000313" key="2">
    <source>
        <dbReference type="Proteomes" id="UP000054560"/>
    </source>
</evidence>
<evidence type="ECO:0000313" key="1">
    <source>
        <dbReference type="EMBL" id="KNC72082.1"/>
    </source>
</evidence>
<reference evidence="1 2" key="1">
    <citation type="submission" date="2011-02" db="EMBL/GenBank/DDBJ databases">
        <title>The Genome Sequence of Sphaeroforma arctica JP610.</title>
        <authorList>
            <consortium name="The Broad Institute Genome Sequencing Platform"/>
            <person name="Russ C."/>
            <person name="Cuomo C."/>
            <person name="Young S.K."/>
            <person name="Zeng Q."/>
            <person name="Gargeya S."/>
            <person name="Alvarado L."/>
            <person name="Berlin A."/>
            <person name="Chapman S.B."/>
            <person name="Chen Z."/>
            <person name="Freedman E."/>
            <person name="Gellesch M."/>
            <person name="Goldberg J."/>
            <person name="Griggs A."/>
            <person name="Gujja S."/>
            <person name="Heilman E."/>
            <person name="Heiman D."/>
            <person name="Howarth C."/>
            <person name="Mehta T."/>
            <person name="Neiman D."/>
            <person name="Pearson M."/>
            <person name="Roberts A."/>
            <person name="Saif S."/>
            <person name="Shea T."/>
            <person name="Shenoy N."/>
            <person name="Sisk P."/>
            <person name="Stolte C."/>
            <person name="Sykes S."/>
            <person name="White J."/>
            <person name="Yandava C."/>
            <person name="Burger G."/>
            <person name="Gray M.W."/>
            <person name="Holland P.W.H."/>
            <person name="King N."/>
            <person name="Lang F.B.F."/>
            <person name="Roger A.J."/>
            <person name="Ruiz-Trillo I."/>
            <person name="Haas B."/>
            <person name="Nusbaum C."/>
            <person name="Birren B."/>
        </authorList>
    </citation>
    <scope>NUCLEOTIDE SEQUENCE [LARGE SCALE GENOMIC DNA]</scope>
    <source>
        <strain evidence="1 2">JP610</strain>
    </source>
</reference>
<accession>A0A0L0F5U6</accession>
<sequence length="116" mass="13179">MAQTASAINSTNHTHRPTCTGSATTYVIVQTNDSWPLQTRTLGVVDGIVRYISMTVYSKRLVVDRMVRYISMTVYSKRLVVDGIVRYISMTVYSKRLVVDGMVRYISMSVYSKRLV</sequence>
<keyword evidence="2" id="KW-1185">Reference proteome</keyword>
<dbReference type="RefSeq" id="XP_014145984.1">
    <property type="nucleotide sequence ID" value="XM_014290509.1"/>
</dbReference>
<dbReference type="AlphaFoldDB" id="A0A0L0F5U6"/>
<protein>
    <submittedName>
        <fullName evidence="1">Uncharacterized protein</fullName>
    </submittedName>
</protein>
<name>A0A0L0F5U6_9EUKA</name>
<gene>
    <name evidence="1" type="ORF">SARC_15369</name>
</gene>
<feature type="non-terminal residue" evidence="1">
    <location>
        <position position="116"/>
    </location>
</feature>
<dbReference type="Proteomes" id="UP000054560">
    <property type="component" value="Unassembled WGS sequence"/>
</dbReference>
<dbReference type="GeneID" id="25915873"/>
<dbReference type="EMBL" id="KQ247608">
    <property type="protein sequence ID" value="KNC72082.1"/>
    <property type="molecule type" value="Genomic_DNA"/>
</dbReference>
<proteinExistence type="predicted"/>
<organism evidence="1 2">
    <name type="scientific">Sphaeroforma arctica JP610</name>
    <dbReference type="NCBI Taxonomy" id="667725"/>
    <lineage>
        <taxon>Eukaryota</taxon>
        <taxon>Ichthyosporea</taxon>
        <taxon>Ichthyophonida</taxon>
        <taxon>Sphaeroforma</taxon>
    </lineage>
</organism>